<dbReference type="PANTHER" id="PTHR45927">
    <property type="entry name" value="LYSM-DOMAIN RECEPTOR-LIKE KINASE-RELATED"/>
    <property type="match status" value="1"/>
</dbReference>
<reference evidence="5 6" key="1">
    <citation type="journal article" date="2013" name="Proc. Natl. Acad. Sci. U.S.A.">
        <title>Fine-scale variation in meiotic recombination in Mimulus inferred from population shotgun sequencing.</title>
        <authorList>
            <person name="Hellsten U."/>
            <person name="Wright K.M."/>
            <person name="Jenkins J."/>
            <person name="Shu S."/>
            <person name="Yuan Y."/>
            <person name="Wessler S.R."/>
            <person name="Schmutz J."/>
            <person name="Willis J.H."/>
            <person name="Rokhsar D.S."/>
        </authorList>
    </citation>
    <scope>NUCLEOTIDE SEQUENCE [LARGE SCALE GENOMIC DNA]</scope>
    <source>
        <strain evidence="6">cv. DUN x IM62</strain>
    </source>
</reference>
<proteinExistence type="predicted"/>
<feature type="region of interest" description="Disordered" evidence="1">
    <location>
        <begin position="235"/>
        <end position="255"/>
    </location>
</feature>
<evidence type="ECO:0000256" key="2">
    <source>
        <dbReference type="SAM" id="Phobius"/>
    </source>
</evidence>
<dbReference type="AlphaFoldDB" id="A0A022RZB2"/>
<dbReference type="SMART" id="SM00257">
    <property type="entry name" value="LysM"/>
    <property type="match status" value="2"/>
</dbReference>
<feature type="compositionally biased region" description="Pro residues" evidence="1">
    <location>
        <begin position="235"/>
        <end position="249"/>
    </location>
</feature>
<dbReference type="GO" id="GO:0005886">
    <property type="term" value="C:plasma membrane"/>
    <property type="evidence" value="ECO:0007669"/>
    <property type="project" value="UniProtKB-ARBA"/>
</dbReference>
<gene>
    <name evidence="5" type="ORF">MIMGU_mgv1a023104mg</name>
</gene>
<keyword evidence="2" id="KW-0472">Membrane</keyword>
<dbReference type="InterPro" id="IPR056563">
    <property type="entry name" value="LysM3_LYK4_5"/>
</dbReference>
<dbReference type="GO" id="GO:0005524">
    <property type="term" value="F:ATP binding"/>
    <property type="evidence" value="ECO:0007669"/>
    <property type="project" value="InterPro"/>
</dbReference>
<organism evidence="5 6">
    <name type="scientific">Erythranthe guttata</name>
    <name type="common">Yellow monkey flower</name>
    <name type="synonym">Mimulus guttatus</name>
    <dbReference type="NCBI Taxonomy" id="4155"/>
    <lineage>
        <taxon>Eukaryota</taxon>
        <taxon>Viridiplantae</taxon>
        <taxon>Streptophyta</taxon>
        <taxon>Embryophyta</taxon>
        <taxon>Tracheophyta</taxon>
        <taxon>Spermatophyta</taxon>
        <taxon>Magnoliopsida</taxon>
        <taxon>eudicotyledons</taxon>
        <taxon>Gunneridae</taxon>
        <taxon>Pentapetalae</taxon>
        <taxon>asterids</taxon>
        <taxon>lamiids</taxon>
        <taxon>Lamiales</taxon>
        <taxon>Phrymaceae</taxon>
        <taxon>Erythranthe</taxon>
    </lineage>
</organism>
<dbReference type="eggNOG" id="KOG1187">
    <property type="taxonomic scope" value="Eukaryota"/>
</dbReference>
<dbReference type="EMBL" id="KI630190">
    <property type="protein sequence ID" value="EYU45394.1"/>
    <property type="molecule type" value="Genomic_DNA"/>
</dbReference>
<dbReference type="PANTHER" id="PTHR45927:SF13">
    <property type="entry name" value="PROTEIN LYK2"/>
    <property type="match status" value="1"/>
</dbReference>
<dbReference type="Pfam" id="PF23446">
    <property type="entry name" value="LysM1_NFP_LYK"/>
    <property type="match status" value="1"/>
</dbReference>
<feature type="transmembrane region" description="Helical" evidence="2">
    <location>
        <begin position="264"/>
        <end position="291"/>
    </location>
</feature>
<evidence type="ECO:0000313" key="6">
    <source>
        <dbReference type="Proteomes" id="UP000030748"/>
    </source>
</evidence>
<keyword evidence="6" id="KW-1185">Reference proteome</keyword>
<dbReference type="InterPro" id="IPR036779">
    <property type="entry name" value="LysM_dom_sf"/>
</dbReference>
<dbReference type="Pfam" id="PF23473">
    <property type="entry name" value="LysM3_LYK4_5"/>
    <property type="match status" value="1"/>
</dbReference>
<dbReference type="InterPro" id="IPR001245">
    <property type="entry name" value="Ser-Thr/Tyr_kinase_cat_dom"/>
</dbReference>
<protein>
    <recommendedName>
        <fullName evidence="7">Protein kinase domain-containing protein</fullName>
    </recommendedName>
</protein>
<evidence type="ECO:0000259" key="3">
    <source>
        <dbReference type="PROSITE" id="PS50011"/>
    </source>
</evidence>
<dbReference type="InterPro" id="IPR056561">
    <property type="entry name" value="NFP_LYK_LysM1"/>
</dbReference>
<evidence type="ECO:0000313" key="5">
    <source>
        <dbReference type="EMBL" id="EYU45394.1"/>
    </source>
</evidence>
<dbReference type="InterPro" id="IPR052611">
    <property type="entry name" value="Plant_RLK_LysM"/>
</dbReference>
<dbReference type="GO" id="GO:0004672">
    <property type="term" value="F:protein kinase activity"/>
    <property type="evidence" value="ECO:0007669"/>
    <property type="project" value="InterPro"/>
</dbReference>
<dbReference type="SUPFAM" id="SSF56112">
    <property type="entry name" value="Protein kinase-like (PK-like)"/>
    <property type="match status" value="1"/>
</dbReference>
<dbReference type="Pfam" id="PF07714">
    <property type="entry name" value="PK_Tyr_Ser-Thr"/>
    <property type="match status" value="1"/>
</dbReference>
<feature type="domain" description="LysM" evidence="4">
    <location>
        <begin position="173"/>
        <end position="219"/>
    </location>
</feature>
<feature type="non-terminal residue" evidence="5">
    <location>
        <position position="1"/>
    </location>
</feature>
<dbReference type="CDD" id="cd00118">
    <property type="entry name" value="LysM"/>
    <property type="match status" value="1"/>
</dbReference>
<dbReference type="InterPro" id="IPR011009">
    <property type="entry name" value="Kinase-like_dom_sf"/>
</dbReference>
<dbReference type="PROSITE" id="PS51782">
    <property type="entry name" value="LYSM"/>
    <property type="match status" value="1"/>
</dbReference>
<dbReference type="Gene3D" id="1.10.510.10">
    <property type="entry name" value="Transferase(Phosphotransferase) domain 1"/>
    <property type="match status" value="1"/>
</dbReference>
<dbReference type="InterPro" id="IPR018392">
    <property type="entry name" value="LysM"/>
</dbReference>
<dbReference type="STRING" id="4155.A0A022RZB2"/>
<dbReference type="PROSITE" id="PS50011">
    <property type="entry name" value="PROTEIN_KINASE_DOM"/>
    <property type="match status" value="1"/>
</dbReference>
<dbReference type="InterPro" id="IPR000719">
    <property type="entry name" value="Prot_kinase_dom"/>
</dbReference>
<keyword evidence="2" id="KW-1133">Transmembrane helix</keyword>
<evidence type="ECO:0000259" key="4">
    <source>
        <dbReference type="PROSITE" id="PS51782"/>
    </source>
</evidence>
<evidence type="ECO:0000256" key="1">
    <source>
        <dbReference type="SAM" id="MobiDB-lite"/>
    </source>
</evidence>
<dbReference type="InterPro" id="IPR056562">
    <property type="entry name" value="LysM2_CERK1_LYK3_4_5"/>
</dbReference>
<accession>A0A022RZB2</accession>
<keyword evidence="2" id="KW-0812">Transmembrane</keyword>
<feature type="domain" description="Protein kinase" evidence="3">
    <location>
        <begin position="326"/>
        <end position="619"/>
    </location>
</feature>
<sequence>LLLFRYQFIFTQYSCETQRYYICNGIFRGSCSTYAVLRANSDTYSSLSNLSSLLNISPSVIAQANGGFSLAGPTAVVFSIGQPILIPINCNCNANNNGGFFEAQVTRTTVEGESFDGIARSFEGLTTCQGIHRRNPSISSAKNLNGGIGLSIPLKCACPLSSISSDEFNKNLVSYPVKQGDTLAQLALQFNVTTQAIVSANNLHSKGGFNLINNATLLIPVQGKPNIIGFFSPKPQPQNPSFRQPPPTIQPQISHKKKTHKKNFGVVLAFIVIVLLIISTSIFSAIVYFCIKYWKKKRHDSIKKENWDQLKGLSLSVRTSTDKKLEDPNMLIGNFSYEDLQMATDNFGSSNLIEGSVFHGRLNGKNMAIKRTPSHFVSRIDFRLFNEMIHQNIIRVLGTCVLDGPDSFVVFEYAENGSLKDWIHGGLAIKSQFISSCNCFLKFKQRLKICLNVATALYYMHFVTKPSYVHRNIRSRNIFLDENFNAKLGNFGMANCVEHVYEDQELCNKGYLAPEYVGEGIISPSIDVFAYGVVLLEVLSGKPAVRRGEGSLVIKLCDEIKRVLKSEEELKAWFDNAFLGEEYSFERGVVVAKLAVACVEDEPSLRPDAGEIVDQMLRLVEELPEDDRFSFFK</sequence>
<dbReference type="Gene3D" id="3.30.200.20">
    <property type="entry name" value="Phosphorylase Kinase, domain 1"/>
    <property type="match status" value="1"/>
</dbReference>
<dbReference type="Gene3D" id="3.10.350.10">
    <property type="entry name" value="LysM domain"/>
    <property type="match status" value="1"/>
</dbReference>
<name>A0A022RZB2_ERYGU</name>
<evidence type="ECO:0008006" key="7">
    <source>
        <dbReference type="Google" id="ProtNLM"/>
    </source>
</evidence>
<dbReference type="SUPFAM" id="SSF54106">
    <property type="entry name" value="LysM domain"/>
    <property type="match status" value="1"/>
</dbReference>
<dbReference type="Proteomes" id="UP000030748">
    <property type="component" value="Unassembled WGS sequence"/>
</dbReference>
<dbReference type="Pfam" id="PF23472">
    <property type="entry name" value="LysM2_CERK1_LYK3_4_5"/>
    <property type="match status" value="1"/>
</dbReference>